<accession>A0A6J8EJP7</accession>
<dbReference type="Proteomes" id="UP000507470">
    <property type="component" value="Unassembled WGS sequence"/>
</dbReference>
<sequence>MNDRAGITCKSENSHEEIKQTALKRDEEQVQAIVTHLNQTMTDPFDIDAHPPCLINISTGMHATREVQDSLLSAVNEGENMYRKFVNSALSVDQIGSFYSPITKSKLKTFEHMNAKTTHKCKSGEIITGHINPEIVFRRALVLANSRDDVTIDSILSLPLGPIPVSLFHEDGTMRKSCKSDLVKQFENEVSPILSLPDFDPSLTTYIRDGMAIVQCMDAKKHKTFGEIALAYCNYLTSCFTKAHTVADVFDRYDVKHSTKSAERERRTKVTAHAKVFQVIEGRNVPDWKKFLSVKDNKQALFLSFSCRTSSLFGIGKKSVYKVLKDAALDFSDLYNLGDSDTETAISCSRRFVARLYDQKKNYASCHQDINKLRVKLATSKDSSLVRLPPSEAALRQHILCASFQTKILHAFGLAKPPLPSPLEYGWKSFKDSWHPVLFEGNMSADFLHDLVCLCRPKPCMYRLMFLPRIRILQERSYACPYRRGFRIKFYLSVRLLMRFAN</sequence>
<keyword evidence="2" id="KW-1185">Reference proteome</keyword>
<evidence type="ECO:0000313" key="2">
    <source>
        <dbReference type="Proteomes" id="UP000507470"/>
    </source>
</evidence>
<dbReference type="PANTHER" id="PTHR46704:SF9">
    <property type="entry name" value="BHLH DOMAIN-CONTAINING PROTEIN"/>
    <property type="match status" value="1"/>
</dbReference>
<protein>
    <submittedName>
        <fullName evidence="1">Uncharacterized protein</fullName>
    </submittedName>
</protein>
<reference evidence="1 2" key="1">
    <citation type="submission" date="2020-06" db="EMBL/GenBank/DDBJ databases">
        <authorList>
            <person name="Li R."/>
            <person name="Bekaert M."/>
        </authorList>
    </citation>
    <scope>NUCLEOTIDE SEQUENCE [LARGE SCALE GENOMIC DNA]</scope>
    <source>
        <strain evidence="2">wild</strain>
    </source>
</reference>
<evidence type="ECO:0000313" key="1">
    <source>
        <dbReference type="EMBL" id="CAC5420136.1"/>
    </source>
</evidence>
<name>A0A6J8EJP7_MYTCO</name>
<dbReference type="AlphaFoldDB" id="A0A6J8EJP7"/>
<proteinExistence type="predicted"/>
<dbReference type="PANTHER" id="PTHR46704">
    <property type="entry name" value="CXC DOMAIN-CONTAINING PROTEIN-RELATED"/>
    <property type="match status" value="1"/>
</dbReference>
<dbReference type="EMBL" id="CACVKT020009075">
    <property type="protein sequence ID" value="CAC5420136.1"/>
    <property type="molecule type" value="Genomic_DNA"/>
</dbReference>
<gene>
    <name evidence="1" type="ORF">MCOR_52398</name>
</gene>
<organism evidence="1 2">
    <name type="scientific">Mytilus coruscus</name>
    <name type="common">Sea mussel</name>
    <dbReference type="NCBI Taxonomy" id="42192"/>
    <lineage>
        <taxon>Eukaryota</taxon>
        <taxon>Metazoa</taxon>
        <taxon>Spiralia</taxon>
        <taxon>Lophotrochozoa</taxon>
        <taxon>Mollusca</taxon>
        <taxon>Bivalvia</taxon>
        <taxon>Autobranchia</taxon>
        <taxon>Pteriomorphia</taxon>
        <taxon>Mytilida</taxon>
        <taxon>Mytiloidea</taxon>
        <taxon>Mytilidae</taxon>
        <taxon>Mytilinae</taxon>
        <taxon>Mytilus</taxon>
    </lineage>
</organism>